<organism evidence="2">
    <name type="scientific">Tanacetum cinerariifolium</name>
    <name type="common">Dalmatian daisy</name>
    <name type="synonym">Chrysanthemum cinerariifolium</name>
    <dbReference type="NCBI Taxonomy" id="118510"/>
    <lineage>
        <taxon>Eukaryota</taxon>
        <taxon>Viridiplantae</taxon>
        <taxon>Streptophyta</taxon>
        <taxon>Embryophyta</taxon>
        <taxon>Tracheophyta</taxon>
        <taxon>Spermatophyta</taxon>
        <taxon>Magnoliopsida</taxon>
        <taxon>eudicotyledons</taxon>
        <taxon>Gunneridae</taxon>
        <taxon>Pentapetalae</taxon>
        <taxon>asterids</taxon>
        <taxon>campanulids</taxon>
        <taxon>Asterales</taxon>
        <taxon>Asteraceae</taxon>
        <taxon>Asteroideae</taxon>
        <taxon>Anthemideae</taxon>
        <taxon>Anthemidinae</taxon>
        <taxon>Tanacetum</taxon>
    </lineage>
</organism>
<dbReference type="EMBL" id="BKCJ010174850">
    <property type="protein sequence ID" value="GEY39404.1"/>
    <property type="molecule type" value="Genomic_DNA"/>
</dbReference>
<comment type="caution">
    <text evidence="2">The sequence shown here is derived from an EMBL/GenBank/DDBJ whole genome shotgun (WGS) entry which is preliminary data.</text>
</comment>
<dbReference type="AlphaFoldDB" id="A0A699HQ70"/>
<sequence>MNQALNENERLLEQVINKDIMNIVVNSSVDNASVNVHECKKCLKLKTELFSKKDFIEKETYVGSKNHLPMLNKENYRPWSSRLLGYAKSRPNGKLIYNSIMNGPYVRRMIHEPDYTQLYDFLKHNQKKVDDLRAERLAKTHHPLELMANSNNPFTYPVFHQDQPPSSTYMQQALPNNNSNNPQPSFNQNYLQQPMLNPEDITDPTTAMNMTLVLMAKAFKLNYSIPTNNNQRISSNPLQNVRNQVVHNVVQNLDVQNVGNQNRLIVVPRITNQNPNGNGNVVAARAEGIQLQAKEFDLMPDAADLDEIEKVNANCILMAKLQQASASGTQTDKSLSMTQTDQLRGTVDQHPATIEETRAYFESLYNNLVIEVEKDTKNGSSVNTQFSKQSILGKPPSSEPKLYSITPFPKSAVIPKVGIFRINPFKAYRVDNFVPNKHVKASIRTKPITVSQPYVITQNDVNSKTNGFSPKDVKSITKTRRPQPRNNTKSDKVPFKSKSSCLSNKLEKIEENHSSLQSSNYPDHTPSECNNSKLAI</sequence>
<evidence type="ECO:0000256" key="1">
    <source>
        <dbReference type="SAM" id="MobiDB-lite"/>
    </source>
</evidence>
<feature type="compositionally biased region" description="Low complexity" evidence="1">
    <location>
        <begin position="175"/>
        <end position="189"/>
    </location>
</feature>
<gene>
    <name evidence="2" type="ORF">Tci_411378</name>
</gene>
<feature type="compositionally biased region" description="Polar residues" evidence="1">
    <location>
        <begin position="514"/>
        <end position="536"/>
    </location>
</feature>
<feature type="compositionally biased region" description="Polar residues" evidence="1">
    <location>
        <begin position="163"/>
        <end position="174"/>
    </location>
</feature>
<name>A0A699HQ70_TANCI</name>
<feature type="region of interest" description="Disordered" evidence="1">
    <location>
        <begin position="161"/>
        <end position="203"/>
    </location>
</feature>
<accession>A0A699HQ70</accession>
<feature type="region of interest" description="Disordered" evidence="1">
    <location>
        <begin position="460"/>
        <end position="536"/>
    </location>
</feature>
<evidence type="ECO:0000313" key="2">
    <source>
        <dbReference type="EMBL" id="GEY39404.1"/>
    </source>
</evidence>
<protein>
    <submittedName>
        <fullName evidence="2">Uncharacterized protein</fullName>
    </submittedName>
</protein>
<reference evidence="2" key="1">
    <citation type="journal article" date="2019" name="Sci. Rep.">
        <title>Draft genome of Tanacetum cinerariifolium, the natural source of mosquito coil.</title>
        <authorList>
            <person name="Yamashiro T."/>
            <person name="Shiraishi A."/>
            <person name="Satake H."/>
            <person name="Nakayama K."/>
        </authorList>
    </citation>
    <scope>NUCLEOTIDE SEQUENCE</scope>
</reference>
<proteinExistence type="predicted"/>